<evidence type="ECO:0000256" key="5">
    <source>
        <dbReference type="ARBA" id="ARBA00023136"/>
    </source>
</evidence>
<evidence type="ECO:0000313" key="7">
    <source>
        <dbReference type="EMBL" id="MEL3953913.1"/>
    </source>
</evidence>
<keyword evidence="2" id="KW-1003">Cell membrane</keyword>
<evidence type="ECO:0000313" key="8">
    <source>
        <dbReference type="Proteomes" id="UP001455088"/>
    </source>
</evidence>
<reference evidence="7 8" key="1">
    <citation type="submission" date="2024-04" db="EMBL/GenBank/DDBJ databases">
        <title>Bacterial endophytes with biocontrol capabilities against important plant pathogens.</title>
        <authorList>
            <person name="Alayande K.A."/>
        </authorList>
    </citation>
    <scope>NUCLEOTIDE SEQUENCE [LARGE SCALE GENOMIC DNA]</scope>
    <source>
        <strain evidence="7 8">KV22</strain>
    </source>
</reference>
<dbReference type="EMBL" id="JBBYHY010000005">
    <property type="protein sequence ID" value="MEL3953913.1"/>
    <property type="molecule type" value="Genomic_DNA"/>
</dbReference>
<feature type="transmembrane region" description="Helical" evidence="6">
    <location>
        <begin position="180"/>
        <end position="199"/>
    </location>
</feature>
<dbReference type="PANTHER" id="PTHR30086">
    <property type="entry name" value="ARGININE EXPORTER PROTEIN ARGO"/>
    <property type="match status" value="1"/>
</dbReference>
<organism evidence="7 8">
    <name type="scientific">Stenotrophomonas bentonitica</name>
    <dbReference type="NCBI Taxonomy" id="1450134"/>
    <lineage>
        <taxon>Bacteria</taxon>
        <taxon>Pseudomonadati</taxon>
        <taxon>Pseudomonadota</taxon>
        <taxon>Gammaproteobacteria</taxon>
        <taxon>Lysobacterales</taxon>
        <taxon>Lysobacteraceae</taxon>
        <taxon>Stenotrophomonas</taxon>
    </lineage>
</organism>
<dbReference type="InterPro" id="IPR001123">
    <property type="entry name" value="LeuE-type"/>
</dbReference>
<evidence type="ECO:0000256" key="2">
    <source>
        <dbReference type="ARBA" id="ARBA00022475"/>
    </source>
</evidence>
<name>A0ABU9JN29_9GAMM</name>
<proteinExistence type="predicted"/>
<dbReference type="PANTHER" id="PTHR30086:SF20">
    <property type="entry name" value="ARGININE EXPORTER PROTEIN ARGO-RELATED"/>
    <property type="match status" value="1"/>
</dbReference>
<evidence type="ECO:0000256" key="6">
    <source>
        <dbReference type="SAM" id="Phobius"/>
    </source>
</evidence>
<dbReference type="Pfam" id="PF01810">
    <property type="entry name" value="LysE"/>
    <property type="match status" value="1"/>
</dbReference>
<gene>
    <name evidence="7" type="ORF">AAE039_10095</name>
</gene>
<feature type="transmembrane region" description="Helical" evidence="6">
    <location>
        <begin position="7"/>
        <end position="34"/>
    </location>
</feature>
<feature type="transmembrane region" description="Helical" evidence="6">
    <location>
        <begin position="75"/>
        <end position="93"/>
    </location>
</feature>
<sequence>MHIDANLVVLYVFSVVVMIAMPGPVAVFVAGTGIVGGPKLALRAIAGTNAGSLVLIVLSMLVVQGLLSINETVFTLLKGGGALYIGYLGYQMLHDAGRAAAATPVATHGSFTKGFVMSISNPKDIIFFASFFPQFLEITPQPTVSLGLLTGLWIVLDFATLMTVCLLVRRLVKPNVHRGMLRVSGVLLMLIALLGVGMAGRDLVSAGLPATMALQEPSTAL</sequence>
<keyword evidence="5 6" id="KW-0472">Membrane</keyword>
<comment type="caution">
    <text evidence="7">The sequence shown here is derived from an EMBL/GenBank/DDBJ whole genome shotgun (WGS) entry which is preliminary data.</text>
</comment>
<feature type="transmembrane region" description="Helical" evidence="6">
    <location>
        <begin position="40"/>
        <end position="63"/>
    </location>
</feature>
<dbReference type="Proteomes" id="UP001455088">
    <property type="component" value="Unassembled WGS sequence"/>
</dbReference>
<evidence type="ECO:0000256" key="1">
    <source>
        <dbReference type="ARBA" id="ARBA00004651"/>
    </source>
</evidence>
<dbReference type="RefSeq" id="WP_070469951.1">
    <property type="nucleotide sequence ID" value="NZ_JBBYHY010000005.1"/>
</dbReference>
<keyword evidence="8" id="KW-1185">Reference proteome</keyword>
<accession>A0ABU9JN29</accession>
<comment type="subcellular location">
    <subcellularLocation>
        <location evidence="1">Cell membrane</location>
        <topology evidence="1">Multi-pass membrane protein</topology>
    </subcellularLocation>
</comment>
<evidence type="ECO:0000256" key="4">
    <source>
        <dbReference type="ARBA" id="ARBA00022989"/>
    </source>
</evidence>
<keyword evidence="3 6" id="KW-0812">Transmembrane</keyword>
<feature type="transmembrane region" description="Helical" evidence="6">
    <location>
        <begin position="146"/>
        <end position="168"/>
    </location>
</feature>
<protein>
    <submittedName>
        <fullName evidence="7">LysE family translocator</fullName>
    </submittedName>
</protein>
<evidence type="ECO:0000256" key="3">
    <source>
        <dbReference type="ARBA" id="ARBA00022692"/>
    </source>
</evidence>
<keyword evidence="4 6" id="KW-1133">Transmembrane helix</keyword>